<feature type="non-terminal residue" evidence="4">
    <location>
        <position position="1"/>
    </location>
</feature>
<dbReference type="GO" id="GO:0016020">
    <property type="term" value="C:membrane"/>
    <property type="evidence" value="ECO:0007669"/>
    <property type="project" value="TreeGrafter"/>
</dbReference>
<proteinExistence type="predicted"/>
<dbReference type="InterPro" id="IPR013320">
    <property type="entry name" value="ConA-like_dom_sf"/>
</dbReference>
<evidence type="ECO:0000256" key="2">
    <source>
        <dbReference type="SAM" id="MobiDB-lite"/>
    </source>
</evidence>
<dbReference type="InterPro" id="IPR031570">
    <property type="entry name" value="NBEA/BDCP_DUF4704"/>
</dbReference>
<dbReference type="Proteomes" id="UP000886611">
    <property type="component" value="Unassembled WGS sequence"/>
</dbReference>
<feature type="non-terminal residue" evidence="4">
    <location>
        <position position="1435"/>
    </location>
</feature>
<feature type="region of interest" description="Disordered" evidence="2">
    <location>
        <begin position="1078"/>
        <end position="1143"/>
    </location>
</feature>
<protein>
    <submittedName>
        <fullName evidence="4">NBEL1 protein</fullName>
    </submittedName>
</protein>
<dbReference type="Pfam" id="PF15787">
    <property type="entry name" value="DUF4704"/>
    <property type="match status" value="1"/>
</dbReference>
<dbReference type="GO" id="GO:0019901">
    <property type="term" value="F:protein kinase binding"/>
    <property type="evidence" value="ECO:0007669"/>
    <property type="project" value="TreeGrafter"/>
</dbReference>
<dbReference type="InterPro" id="IPR016024">
    <property type="entry name" value="ARM-type_fold"/>
</dbReference>
<feature type="domain" description="DUF4704" evidence="3">
    <location>
        <begin position="598"/>
        <end position="949"/>
    </location>
</feature>
<evidence type="ECO:0000313" key="5">
    <source>
        <dbReference type="Proteomes" id="UP000886611"/>
    </source>
</evidence>
<gene>
    <name evidence="4" type="primary">Nbeal1_1</name>
    <name evidence="4" type="ORF">GTO96_0020032</name>
</gene>
<comment type="caution">
    <text evidence="4">The sequence shown here is derived from an EMBL/GenBank/DDBJ whole genome shotgun (WGS) entry which is preliminary data.</text>
</comment>
<sequence length="1435" mass="161440">MSSGPELELTSLHPPLTYPPNTAHPTTFPPPTLTTHPGTRSDVIGGWGQEPKVTSLGPEKPEVSLLGPECFQESEHLKESLKCCLLHLFGAIVAGSQRNALQAISPATMDVLMRLLADCDSQEDRDPDDISRKAELTLLCLTEVVQVLLSSSSDQRQVEISTIMENYFKLLNSDASMLPAKAKSRQWENHFIALQIRMLNSITDMFNCSDRPVLQAVYLNSNCFEHLIRLLQNSKVLHGRLDCLAISAIKTLTTVMLKSPAAKEVFKERIGYTHLHEVLKSLGQPSRELLQELMNMAVEGDHTSVGLLGISNVQPLLLLIRWLPDLASHDLQIFISDWLKRICSINRQSRTICVNASMVICLLDTLAYHSCLHRTCAENVISLLGSLGSQSLSSVELRQLLRLLRTEEAKQTHPYVVPMMRAILGMARKQEFENALQYFDLSPSMAGISLPSIQRWPGYAFSFYAWLCLDQEQQVPGLFSKGGKRKQLYSFFTASGTGFEAFFTSSGTLVVAVCTKKEYATVMLPDHCFCDSLWHCIAVVHIPGKRPFGQSLVSIYINGQQKLTTPLKFPLMNEACRNPICLDLSSNLLHGRLTGNKVVNWDIKDMINTIGGVNALFPLLEQISHLSRTEKVDRDPTGDYITTDLSTPMEGDWVVLPSTRASEARLEKNIVATFLLLMKHFIRRHPINQESLIHSHGVATLGALLQKMPSRLMDVNVLVGVQLLIEQVSSEKNMQLLHQMHQHLLFDFRLWNQGDFPFRIGHIQYLSTIIKDGRKQFKRKYGVQFLLDTIRLYYGAHAEDSELSADDVRTIRASLFGLLKYFLSKGVMVEDVQSILGYIAAIGEEEQLCGILEILLSLLQTSAARDQLFLLLFEVGNAEIFYTLLVNHKYSDKVRELVFKVFERMLKCDKVYEKSKQRIRLREVGYSGLMLLFNDLPITHVLIKSLLNQVLSIDQAVSYKDLMAVVELSHKAGLSVRLLICRKLHHLLQMHQDASQQISRQPGWQETLVKLFLRENAELRDGSSRTDSSSSSSLDLLKSRNSVAESHQGPEKKSPGDLQILEVLDGREEMDISVDSLIITDGPMGNGNATPSELQSRSWPGKPGDLTLDLSRIGPTEPEHSGSQTPGSLPSTPSPLETSKPFPSIQYDREPSLMTEDSFSFTEDFLFDSFVGGERSEEELTRMLTEILLCVMWRGVDGSDDAAWQDRGQVFSALTKLGTANELLLPVDEIKLSLLEKMLEWAVTDNREASAATLPVHTENAVRLLHIVQDFLQAEGLVNPSMWTEKVLEEAVTLMDGLMVWYTSGTQWMQLSQIGVRLLLGFMAQDNIQLCAMATAKLNTILQTKSVESQEEACYLLGKLEAILIKSIRDRTETYSFLIPLIRTLLSKIYELLYMQLHLPGLPNTNGSPSFFEDFREYCGSEEWRIYLDKYVRQR</sequence>
<dbReference type="PANTHER" id="PTHR13743">
    <property type="entry name" value="BEIGE/BEACH-RELATED"/>
    <property type="match status" value="1"/>
</dbReference>
<accession>A0A8X7X0U5</accession>
<feature type="region of interest" description="Disordered" evidence="2">
    <location>
        <begin position="1020"/>
        <end position="1057"/>
    </location>
</feature>
<evidence type="ECO:0000256" key="1">
    <source>
        <dbReference type="ARBA" id="ARBA00022574"/>
    </source>
</evidence>
<dbReference type="PANTHER" id="PTHR13743:SF115">
    <property type="entry name" value="NEUROBEACHIN-LIKE PROTEIN 1"/>
    <property type="match status" value="1"/>
</dbReference>
<feature type="compositionally biased region" description="Polar residues" evidence="2">
    <location>
        <begin position="1087"/>
        <end position="1098"/>
    </location>
</feature>
<evidence type="ECO:0000259" key="3">
    <source>
        <dbReference type="Pfam" id="PF15787"/>
    </source>
</evidence>
<dbReference type="SUPFAM" id="SSF48371">
    <property type="entry name" value="ARM repeat"/>
    <property type="match status" value="1"/>
</dbReference>
<keyword evidence="1" id="KW-0853">WD repeat</keyword>
<keyword evidence="5" id="KW-1185">Reference proteome</keyword>
<feature type="compositionally biased region" description="Low complexity" evidence="2">
    <location>
        <begin position="1121"/>
        <end position="1141"/>
    </location>
</feature>
<dbReference type="EMBL" id="JAATIS010005477">
    <property type="protein sequence ID" value="KAG2459435.1"/>
    <property type="molecule type" value="Genomic_DNA"/>
</dbReference>
<name>A0A8X7X0U5_POLSE</name>
<feature type="compositionally biased region" description="Low complexity" evidence="2">
    <location>
        <begin position="1025"/>
        <end position="1042"/>
    </location>
</feature>
<dbReference type="SUPFAM" id="SSF49899">
    <property type="entry name" value="Concanavalin A-like lectins/glucanases"/>
    <property type="match status" value="1"/>
</dbReference>
<dbReference type="GO" id="GO:0005829">
    <property type="term" value="C:cytosol"/>
    <property type="evidence" value="ECO:0007669"/>
    <property type="project" value="TreeGrafter"/>
</dbReference>
<dbReference type="InterPro" id="IPR050865">
    <property type="entry name" value="BEACH_Domain"/>
</dbReference>
<feature type="region of interest" description="Disordered" evidence="2">
    <location>
        <begin position="1"/>
        <end position="60"/>
    </location>
</feature>
<dbReference type="Pfam" id="PF16057">
    <property type="entry name" value="DUF4800"/>
    <property type="match status" value="1"/>
</dbReference>
<organism evidence="4 5">
    <name type="scientific">Polypterus senegalus</name>
    <name type="common">Senegal bichir</name>
    <dbReference type="NCBI Taxonomy" id="55291"/>
    <lineage>
        <taxon>Eukaryota</taxon>
        <taxon>Metazoa</taxon>
        <taxon>Chordata</taxon>
        <taxon>Craniata</taxon>
        <taxon>Vertebrata</taxon>
        <taxon>Euteleostomi</taxon>
        <taxon>Actinopterygii</taxon>
        <taxon>Polypteriformes</taxon>
        <taxon>Polypteridae</taxon>
        <taxon>Polypterus</taxon>
    </lineage>
</organism>
<evidence type="ECO:0000313" key="4">
    <source>
        <dbReference type="EMBL" id="KAG2459435.1"/>
    </source>
</evidence>
<dbReference type="GO" id="GO:0008104">
    <property type="term" value="P:intracellular protein localization"/>
    <property type="evidence" value="ECO:0007669"/>
    <property type="project" value="TreeGrafter"/>
</dbReference>
<reference evidence="4 5" key="1">
    <citation type="journal article" date="2021" name="Cell">
        <title>Tracing the genetic footprints of vertebrate landing in non-teleost ray-finned fishes.</title>
        <authorList>
            <person name="Bi X."/>
            <person name="Wang K."/>
            <person name="Yang L."/>
            <person name="Pan H."/>
            <person name="Jiang H."/>
            <person name="Wei Q."/>
            <person name="Fang M."/>
            <person name="Yu H."/>
            <person name="Zhu C."/>
            <person name="Cai Y."/>
            <person name="He Y."/>
            <person name="Gan X."/>
            <person name="Zeng H."/>
            <person name="Yu D."/>
            <person name="Zhu Y."/>
            <person name="Jiang H."/>
            <person name="Qiu Q."/>
            <person name="Yang H."/>
            <person name="Zhang Y.E."/>
            <person name="Wang W."/>
            <person name="Zhu M."/>
            <person name="He S."/>
            <person name="Zhang G."/>
        </authorList>
    </citation>
    <scope>NUCLEOTIDE SEQUENCE [LARGE SCALE GENOMIC DNA]</scope>
    <source>
        <strain evidence="4">Bchr_013</strain>
    </source>
</reference>